<dbReference type="OrthoDB" id="8734520at2759"/>
<dbReference type="Gene3D" id="2.30.29.90">
    <property type="match status" value="1"/>
</dbReference>
<evidence type="ECO:0000259" key="1">
    <source>
        <dbReference type="SMART" id="SM01313"/>
    </source>
</evidence>
<dbReference type="AlphaFoldDB" id="A0A4W3JHH7"/>
<reference evidence="2" key="4">
    <citation type="submission" date="2025-08" db="UniProtKB">
        <authorList>
            <consortium name="Ensembl"/>
        </authorList>
    </citation>
    <scope>IDENTIFICATION</scope>
</reference>
<feature type="domain" description="Exocyst complex component Sec3 PIP2-binding N-terminal" evidence="1">
    <location>
        <begin position="31"/>
        <end position="122"/>
    </location>
</feature>
<dbReference type="GeneTree" id="ENSGT00940000162193"/>
<reference evidence="2" key="5">
    <citation type="submission" date="2025-09" db="UniProtKB">
        <authorList>
            <consortium name="Ensembl"/>
        </authorList>
    </citation>
    <scope>IDENTIFICATION</scope>
</reference>
<evidence type="ECO:0000313" key="2">
    <source>
        <dbReference type="Ensembl" id="ENSCMIP00000042899.1"/>
    </source>
</evidence>
<dbReference type="SMART" id="SM01313">
    <property type="entry name" value="Sec3-PIP2_bind"/>
    <property type="match status" value="1"/>
</dbReference>
<gene>
    <name evidence="2" type="primary">exoc1l</name>
</gene>
<evidence type="ECO:0000313" key="3">
    <source>
        <dbReference type="Proteomes" id="UP000314986"/>
    </source>
</evidence>
<sequence length="169" mass="19441">MASVRKAMLQEKVFAPKGEKLVHVMQVRTSEENEEHCLCIAVTRDEEVMIVYLKVPANGLREKCRRQEVWYLEDLVLVDGRDATKDNPHLDMHFQTLCTWEASSTAAKYTFVRSLKKTNKLYLQKDIQFVNFDSAYIQETGFFGVPEDTILVIQLCLQAFNCICLLGSL</sequence>
<accession>A0A4W3JHH7</accession>
<dbReference type="OMA" id="CACVLNC"/>
<protein>
    <submittedName>
        <fullName evidence="2">Exocyst complex component 1-like</fullName>
    </submittedName>
</protein>
<dbReference type="GO" id="GO:0005546">
    <property type="term" value="F:phosphatidylinositol-4,5-bisphosphate binding"/>
    <property type="evidence" value="ECO:0007669"/>
    <property type="project" value="TreeGrafter"/>
</dbReference>
<dbReference type="GO" id="GO:0006887">
    <property type="term" value="P:exocytosis"/>
    <property type="evidence" value="ECO:0007669"/>
    <property type="project" value="TreeGrafter"/>
</dbReference>
<dbReference type="KEGG" id="cmk:103184119"/>
<dbReference type="Pfam" id="PF15277">
    <property type="entry name" value="Sec3-PIP2_bind"/>
    <property type="match status" value="1"/>
</dbReference>
<dbReference type="Ensembl" id="ENSCMIT00000043519.1">
    <property type="protein sequence ID" value="ENSCMIP00000042899.1"/>
    <property type="gene ID" value="ENSCMIG00000017824.1"/>
</dbReference>
<reference evidence="3" key="2">
    <citation type="journal article" date="2007" name="PLoS Biol.">
        <title>Survey sequencing and comparative analysis of the elephant shark (Callorhinchus milii) genome.</title>
        <authorList>
            <person name="Venkatesh B."/>
            <person name="Kirkness E.F."/>
            <person name="Loh Y.H."/>
            <person name="Halpern A.L."/>
            <person name="Lee A.P."/>
            <person name="Johnson J."/>
            <person name="Dandona N."/>
            <person name="Viswanathan L.D."/>
            <person name="Tay A."/>
            <person name="Venter J.C."/>
            <person name="Strausberg R.L."/>
            <person name="Brenner S."/>
        </authorList>
    </citation>
    <scope>NUCLEOTIDE SEQUENCE [LARGE SCALE GENOMIC DNA]</scope>
</reference>
<name>A0A4W3JHH7_CALMI</name>
<dbReference type="InParanoid" id="A0A4W3JHH7"/>
<reference evidence="3" key="3">
    <citation type="journal article" date="2014" name="Nature">
        <title>Elephant shark genome provides unique insights into gnathostome evolution.</title>
        <authorList>
            <consortium name="International Elephant Shark Genome Sequencing Consortium"/>
            <person name="Venkatesh B."/>
            <person name="Lee A.P."/>
            <person name="Ravi V."/>
            <person name="Maurya A.K."/>
            <person name="Lian M.M."/>
            <person name="Swann J.B."/>
            <person name="Ohta Y."/>
            <person name="Flajnik M.F."/>
            <person name="Sutoh Y."/>
            <person name="Kasahara M."/>
            <person name="Hoon S."/>
            <person name="Gangu V."/>
            <person name="Roy S.W."/>
            <person name="Irimia M."/>
            <person name="Korzh V."/>
            <person name="Kondrychyn I."/>
            <person name="Lim Z.W."/>
            <person name="Tay B.H."/>
            <person name="Tohari S."/>
            <person name="Kong K.W."/>
            <person name="Ho S."/>
            <person name="Lorente-Galdos B."/>
            <person name="Quilez J."/>
            <person name="Marques-Bonet T."/>
            <person name="Raney B.J."/>
            <person name="Ingham P.W."/>
            <person name="Tay A."/>
            <person name="Hillier L.W."/>
            <person name="Minx P."/>
            <person name="Boehm T."/>
            <person name="Wilson R.K."/>
            <person name="Brenner S."/>
            <person name="Warren W.C."/>
        </authorList>
    </citation>
    <scope>NUCLEOTIDE SEQUENCE [LARGE SCALE GENOMIC DNA]</scope>
</reference>
<dbReference type="RefSeq" id="XP_007900167.1">
    <property type="nucleotide sequence ID" value="XM_007901976.2"/>
</dbReference>
<dbReference type="GO" id="GO:0006893">
    <property type="term" value="P:Golgi to plasma membrane transport"/>
    <property type="evidence" value="ECO:0007669"/>
    <property type="project" value="TreeGrafter"/>
</dbReference>
<dbReference type="InterPro" id="IPR028258">
    <property type="entry name" value="Sec3-PIP2_bind"/>
</dbReference>
<organism evidence="2 3">
    <name type="scientific">Callorhinchus milii</name>
    <name type="common">Ghost shark</name>
    <dbReference type="NCBI Taxonomy" id="7868"/>
    <lineage>
        <taxon>Eukaryota</taxon>
        <taxon>Metazoa</taxon>
        <taxon>Chordata</taxon>
        <taxon>Craniata</taxon>
        <taxon>Vertebrata</taxon>
        <taxon>Chondrichthyes</taxon>
        <taxon>Holocephali</taxon>
        <taxon>Chimaeriformes</taxon>
        <taxon>Callorhinchidae</taxon>
        <taxon>Callorhinchus</taxon>
    </lineage>
</organism>
<dbReference type="STRING" id="7868.ENSCMIP00000042899"/>
<dbReference type="Proteomes" id="UP000314986">
    <property type="component" value="Unassembled WGS sequence"/>
</dbReference>
<dbReference type="GO" id="GO:0000145">
    <property type="term" value="C:exocyst"/>
    <property type="evidence" value="ECO:0007669"/>
    <property type="project" value="TreeGrafter"/>
</dbReference>
<dbReference type="PANTHER" id="PTHR16092">
    <property type="entry name" value="SEC3/SYNTAXIN-RELATED"/>
    <property type="match status" value="1"/>
</dbReference>
<reference evidence="3" key="1">
    <citation type="journal article" date="2006" name="Science">
        <title>Ancient noncoding elements conserved in the human genome.</title>
        <authorList>
            <person name="Venkatesh B."/>
            <person name="Kirkness E.F."/>
            <person name="Loh Y.H."/>
            <person name="Halpern A.L."/>
            <person name="Lee A.P."/>
            <person name="Johnson J."/>
            <person name="Dandona N."/>
            <person name="Viswanathan L.D."/>
            <person name="Tay A."/>
            <person name="Venter J.C."/>
            <person name="Strausberg R.L."/>
            <person name="Brenner S."/>
        </authorList>
    </citation>
    <scope>NUCLEOTIDE SEQUENCE [LARGE SCALE GENOMIC DNA]</scope>
</reference>
<proteinExistence type="predicted"/>
<keyword evidence="3" id="KW-1185">Reference proteome</keyword>
<dbReference type="GO" id="GO:0005886">
    <property type="term" value="C:plasma membrane"/>
    <property type="evidence" value="ECO:0007669"/>
    <property type="project" value="TreeGrafter"/>
</dbReference>
<dbReference type="GeneID" id="103184119"/>
<dbReference type="PANTHER" id="PTHR16092:SF20">
    <property type="entry name" value="EXOCYST COMPLEX COMPONENT SEC3 PIP2-BINDING N-TERMINAL DOMAIN-CONTAINING PROTEIN"/>
    <property type="match status" value="1"/>
</dbReference>